<feature type="compositionally biased region" description="Low complexity" evidence="2">
    <location>
        <begin position="486"/>
        <end position="497"/>
    </location>
</feature>
<dbReference type="AlphaFoldDB" id="A0AAD9D0U1"/>
<feature type="domain" description="C2H2-type" evidence="3">
    <location>
        <begin position="374"/>
        <end position="405"/>
    </location>
</feature>
<dbReference type="GO" id="GO:0008270">
    <property type="term" value="F:zinc ion binding"/>
    <property type="evidence" value="ECO:0007669"/>
    <property type="project" value="UniProtKB-KW"/>
</dbReference>
<name>A0AAD9D0U1_PAPLA</name>
<dbReference type="EMBL" id="JAODAN010000008">
    <property type="protein sequence ID" value="KAK1922656.1"/>
    <property type="molecule type" value="Genomic_DNA"/>
</dbReference>
<dbReference type="GO" id="GO:0006355">
    <property type="term" value="P:regulation of DNA-templated transcription"/>
    <property type="evidence" value="ECO:0007669"/>
    <property type="project" value="InterPro"/>
</dbReference>
<dbReference type="InterPro" id="IPR013087">
    <property type="entry name" value="Znf_C2H2_type"/>
</dbReference>
<keyword evidence="1" id="KW-0862">Zinc</keyword>
<dbReference type="PROSITE" id="PS00028">
    <property type="entry name" value="ZINC_FINGER_C2H2_1"/>
    <property type="match status" value="1"/>
</dbReference>
<feature type="compositionally biased region" description="Polar residues" evidence="2">
    <location>
        <begin position="1"/>
        <end position="14"/>
    </location>
</feature>
<dbReference type="Proteomes" id="UP001182556">
    <property type="component" value="Unassembled WGS sequence"/>
</dbReference>
<feature type="region of interest" description="Disordered" evidence="2">
    <location>
        <begin position="1"/>
        <end position="137"/>
    </location>
</feature>
<evidence type="ECO:0000259" key="3">
    <source>
        <dbReference type="PROSITE" id="PS50157"/>
    </source>
</evidence>
<feature type="compositionally biased region" description="Polar residues" evidence="2">
    <location>
        <begin position="459"/>
        <end position="471"/>
    </location>
</feature>
<feature type="compositionally biased region" description="Polar residues" evidence="2">
    <location>
        <begin position="176"/>
        <end position="210"/>
    </location>
</feature>
<evidence type="ECO:0000313" key="5">
    <source>
        <dbReference type="Proteomes" id="UP001182556"/>
    </source>
</evidence>
<reference evidence="4" key="1">
    <citation type="submission" date="2023-02" db="EMBL/GenBank/DDBJ databases">
        <title>Identification and recombinant expression of a fungal hydrolase from Papiliotrema laurentii that hydrolyzes apple cutin and clears colloidal polyester polyurethane.</title>
        <authorList>
            <consortium name="DOE Joint Genome Institute"/>
            <person name="Roman V.A."/>
            <person name="Bojanowski C."/>
            <person name="Crable B.R."/>
            <person name="Wagner D.N."/>
            <person name="Hung C.S."/>
            <person name="Nadeau L.J."/>
            <person name="Schratz L."/>
            <person name="Haridas S."/>
            <person name="Pangilinan J."/>
            <person name="Lipzen A."/>
            <person name="Na H."/>
            <person name="Yan M."/>
            <person name="Ng V."/>
            <person name="Grigoriev I.V."/>
            <person name="Spatafora J.W."/>
            <person name="Barlow D."/>
            <person name="Biffinger J."/>
            <person name="Kelley-Loughnane N."/>
            <person name="Varaljay V.A."/>
            <person name="Crookes-Goodson W.J."/>
        </authorList>
    </citation>
    <scope>NUCLEOTIDE SEQUENCE</scope>
    <source>
        <strain evidence="4">5307AH</strain>
    </source>
</reference>
<keyword evidence="1" id="KW-0479">Metal-binding</keyword>
<sequence>MTMTGAGASESTTPEFAFEPPASADPSSTASYDGVSLKTPTFNSAGISPTTLTQNDGFAQPYPPNFYSSTSSFSSTSTGTSFSSTDALPAISRDFHRPSTSETRRPATAGGALQSFGFLDDRKNKADGKPPTIQEANETMFSNPFDTAAAKENPKQVSQEGLDPHFAPPSRRASEPQASHFTPGLSIQTTWNQNHTHTPEQMHSSANASPHSAYPLASAPAHMAGFPLVGQPNIHTQLQQLGRPTQMAYATRPQTSDGLPSYGGINPNGISLPSARTIVNQIDPSQPISGAQGSPYFNGNATYMPFRDARAASLGDIHAQPANIFPGNRHYSMSSTDKYAQPEGKSSELTFMPLGGPVPKKRPRRRYDEIERLYRCGWNGCEKSYGTLNHLNAHVAMQKHGDKRLPSEFKDMRKAWRKKKREQAAAAANVQYMATTTTWNPRGSMSSGSEYERRESDASFVSGNTSDYSSHRGSVSYAPGYTWGDSSRPTTSSSVASSDERFVPLGNAYATGMINPAPAVRRPSAPSHMPIAPNMQGFKVDDTLTPTAQNPYPHARPSSSHDQFSFQTLTSPMPMMAGPQAGQFAFQR</sequence>
<dbReference type="PANTHER" id="PTHR36167">
    <property type="entry name" value="C2H2 FINGER DOMAIN TRANSCRIPTION FACTOR (EUROFUNG)-RELATED"/>
    <property type="match status" value="1"/>
</dbReference>
<feature type="region of interest" description="Disordered" evidence="2">
    <location>
        <begin position="519"/>
        <end position="578"/>
    </location>
</feature>
<feature type="compositionally biased region" description="Basic and acidic residues" evidence="2">
    <location>
        <begin position="119"/>
        <end position="128"/>
    </location>
</feature>
<feature type="compositionally biased region" description="Low complexity" evidence="2">
    <location>
        <begin position="20"/>
        <end position="31"/>
    </location>
</feature>
<dbReference type="InterPro" id="IPR039327">
    <property type="entry name" value="CON7-like"/>
</dbReference>
<keyword evidence="1" id="KW-0863">Zinc-finger</keyword>
<gene>
    <name evidence="4" type="ORF">DB88DRAFT_364044</name>
</gene>
<evidence type="ECO:0000256" key="1">
    <source>
        <dbReference type="PROSITE-ProRule" id="PRU00042"/>
    </source>
</evidence>
<protein>
    <recommendedName>
        <fullName evidence="3">C2H2-type domain-containing protein</fullName>
    </recommendedName>
</protein>
<dbReference type="PROSITE" id="PS50157">
    <property type="entry name" value="ZINC_FINGER_C2H2_2"/>
    <property type="match status" value="1"/>
</dbReference>
<feature type="region of interest" description="Disordered" evidence="2">
    <location>
        <begin position="438"/>
        <end position="471"/>
    </location>
</feature>
<evidence type="ECO:0000313" key="4">
    <source>
        <dbReference type="EMBL" id="KAK1922656.1"/>
    </source>
</evidence>
<feature type="region of interest" description="Disordered" evidence="2">
    <location>
        <begin position="333"/>
        <end position="362"/>
    </location>
</feature>
<keyword evidence="5" id="KW-1185">Reference proteome</keyword>
<feature type="compositionally biased region" description="Basic and acidic residues" evidence="2">
    <location>
        <begin position="93"/>
        <end position="105"/>
    </location>
</feature>
<organism evidence="4 5">
    <name type="scientific">Papiliotrema laurentii</name>
    <name type="common">Cryptococcus laurentii</name>
    <dbReference type="NCBI Taxonomy" id="5418"/>
    <lineage>
        <taxon>Eukaryota</taxon>
        <taxon>Fungi</taxon>
        <taxon>Dikarya</taxon>
        <taxon>Basidiomycota</taxon>
        <taxon>Agaricomycotina</taxon>
        <taxon>Tremellomycetes</taxon>
        <taxon>Tremellales</taxon>
        <taxon>Rhynchogastremaceae</taxon>
        <taxon>Papiliotrema</taxon>
    </lineage>
</organism>
<feature type="compositionally biased region" description="Polar residues" evidence="2">
    <location>
        <begin position="38"/>
        <end position="57"/>
    </location>
</feature>
<feature type="region of interest" description="Disordered" evidence="2">
    <location>
        <begin position="479"/>
        <end position="498"/>
    </location>
</feature>
<proteinExistence type="predicted"/>
<feature type="compositionally biased region" description="Polar residues" evidence="2">
    <location>
        <begin position="557"/>
        <end position="571"/>
    </location>
</feature>
<dbReference type="PANTHER" id="PTHR36167:SF3">
    <property type="entry name" value="C2H2 FINGER DOMAIN TRANSCRIPTION FACTOR (EUROFUNG)-RELATED"/>
    <property type="match status" value="1"/>
</dbReference>
<feature type="compositionally biased region" description="Polar residues" evidence="2">
    <location>
        <begin position="438"/>
        <end position="449"/>
    </location>
</feature>
<accession>A0AAD9D0U1</accession>
<comment type="caution">
    <text evidence="4">The sequence shown here is derived from an EMBL/GenBank/DDBJ whole genome shotgun (WGS) entry which is preliminary data.</text>
</comment>
<evidence type="ECO:0000256" key="2">
    <source>
        <dbReference type="SAM" id="MobiDB-lite"/>
    </source>
</evidence>
<feature type="region of interest" description="Disordered" evidence="2">
    <location>
        <begin position="150"/>
        <end position="216"/>
    </location>
</feature>
<feature type="compositionally biased region" description="Low complexity" evidence="2">
    <location>
        <begin position="68"/>
        <end position="85"/>
    </location>
</feature>